<accession>E0VXI4</accession>
<dbReference type="KEGG" id="phu:Phum_PHUM500960"/>
<organism>
    <name type="scientific">Pediculus humanus subsp. corporis</name>
    <name type="common">Body louse</name>
    <dbReference type="NCBI Taxonomy" id="121224"/>
    <lineage>
        <taxon>Eukaryota</taxon>
        <taxon>Metazoa</taxon>
        <taxon>Ecdysozoa</taxon>
        <taxon>Arthropoda</taxon>
        <taxon>Hexapoda</taxon>
        <taxon>Insecta</taxon>
        <taxon>Pterygota</taxon>
        <taxon>Neoptera</taxon>
        <taxon>Paraneoptera</taxon>
        <taxon>Psocodea</taxon>
        <taxon>Troctomorpha</taxon>
        <taxon>Phthiraptera</taxon>
        <taxon>Anoplura</taxon>
        <taxon>Pediculidae</taxon>
        <taxon>Pediculus</taxon>
    </lineage>
</organism>
<sequence length="151" mass="16745">MIILKPDENQRTSLKALTESLNRLEERLDTDEGHLSSLQAQILNVTRWNVKKKDEKEDEIQDARLAALEEKLDEHLDDESISIPTTTTSIPEMIKNGHLINNNNNNNKTRSLPQLIESLKTVQKEYDNIVHQLPHGGNAGCDGGGGGIGGV</sequence>
<keyword evidence="4" id="KW-1185">Reference proteome</keyword>
<reference evidence="2" key="2">
    <citation type="submission" date="2007-04" db="EMBL/GenBank/DDBJ databases">
        <title>The genome of the human body louse.</title>
        <authorList>
            <consortium name="The Human Body Louse Genome Consortium"/>
            <person name="Kirkness E."/>
            <person name="Walenz B."/>
            <person name="Hass B."/>
            <person name="Bruggner R."/>
            <person name="Strausberg R."/>
        </authorList>
    </citation>
    <scope>NUCLEOTIDE SEQUENCE</scope>
    <source>
        <strain evidence="2">USDA</strain>
    </source>
</reference>
<name>E0VXI4_PEDHC</name>
<evidence type="ECO:0000313" key="2">
    <source>
        <dbReference type="EMBL" id="EEB18090.1"/>
    </source>
</evidence>
<keyword evidence="1" id="KW-0175">Coiled coil</keyword>
<dbReference type="EnsemblMetazoa" id="PHUM500960-RA">
    <property type="protein sequence ID" value="PHUM500960-PA"/>
    <property type="gene ID" value="PHUM500960"/>
</dbReference>
<dbReference type="VEuPathDB" id="VectorBase:PHUM500960"/>
<dbReference type="HOGENOM" id="CLU_1733679_0_0_1"/>
<reference evidence="2" key="1">
    <citation type="submission" date="2007-04" db="EMBL/GenBank/DDBJ databases">
        <title>Annotation of Pediculus humanus corporis strain USDA.</title>
        <authorList>
            <person name="Kirkness E."/>
            <person name="Hannick L."/>
            <person name="Hass B."/>
            <person name="Bruggner R."/>
            <person name="Lawson D."/>
            <person name="Bidwell S."/>
            <person name="Joardar V."/>
            <person name="Caler E."/>
            <person name="Walenz B."/>
            <person name="Inman J."/>
            <person name="Schobel S."/>
            <person name="Galinsky K."/>
            <person name="Amedeo P."/>
            <person name="Strausberg R."/>
        </authorList>
    </citation>
    <scope>NUCLEOTIDE SEQUENCE</scope>
    <source>
        <strain evidence="2">USDA</strain>
    </source>
</reference>
<dbReference type="GeneID" id="8236350"/>
<dbReference type="AlphaFoldDB" id="E0VXI4"/>
<dbReference type="Proteomes" id="UP000009046">
    <property type="component" value="Unassembled WGS sequence"/>
</dbReference>
<dbReference type="CTD" id="8236350"/>
<dbReference type="RefSeq" id="XP_002430828.1">
    <property type="nucleotide sequence ID" value="XM_002430783.1"/>
</dbReference>
<dbReference type="EMBL" id="DS235832">
    <property type="protein sequence ID" value="EEB18090.1"/>
    <property type="molecule type" value="Genomic_DNA"/>
</dbReference>
<evidence type="ECO:0000313" key="3">
    <source>
        <dbReference type="EnsemblMetazoa" id="PHUM500960-PA"/>
    </source>
</evidence>
<proteinExistence type="predicted"/>
<protein>
    <submittedName>
        <fullName evidence="2 3">Uncharacterized protein</fullName>
    </submittedName>
</protein>
<reference evidence="3" key="3">
    <citation type="submission" date="2020-05" db="UniProtKB">
        <authorList>
            <consortium name="EnsemblMetazoa"/>
        </authorList>
    </citation>
    <scope>IDENTIFICATION</scope>
    <source>
        <strain evidence="3">USDA</strain>
    </source>
</reference>
<dbReference type="InParanoid" id="E0VXI4"/>
<gene>
    <name evidence="3" type="primary">8236350</name>
    <name evidence="2" type="ORF">Phum_PHUM500960</name>
</gene>
<dbReference type="EMBL" id="AAZO01006075">
    <property type="status" value="NOT_ANNOTATED_CDS"/>
    <property type="molecule type" value="Genomic_DNA"/>
</dbReference>
<evidence type="ECO:0000313" key="4">
    <source>
        <dbReference type="Proteomes" id="UP000009046"/>
    </source>
</evidence>
<feature type="coiled-coil region" evidence="1">
    <location>
        <begin position="7"/>
        <end position="41"/>
    </location>
</feature>
<evidence type="ECO:0000256" key="1">
    <source>
        <dbReference type="SAM" id="Coils"/>
    </source>
</evidence>